<evidence type="ECO:0000313" key="7">
    <source>
        <dbReference type="Proteomes" id="UP000604473"/>
    </source>
</evidence>
<dbReference type="Pfam" id="PF00126">
    <property type="entry name" value="HTH_1"/>
    <property type="match status" value="1"/>
</dbReference>
<dbReference type="InterPro" id="IPR036390">
    <property type="entry name" value="WH_DNA-bd_sf"/>
</dbReference>
<organism evidence="6 7">
    <name type="scientific">Rhodovulum sulfidophilum</name>
    <name type="common">Rhodobacter sulfidophilus</name>
    <dbReference type="NCBI Taxonomy" id="35806"/>
    <lineage>
        <taxon>Bacteria</taxon>
        <taxon>Pseudomonadati</taxon>
        <taxon>Pseudomonadota</taxon>
        <taxon>Alphaproteobacteria</taxon>
        <taxon>Rhodobacterales</taxon>
        <taxon>Paracoccaceae</taxon>
        <taxon>Rhodovulum</taxon>
    </lineage>
</organism>
<dbReference type="PANTHER" id="PTHR30537">
    <property type="entry name" value="HTH-TYPE TRANSCRIPTIONAL REGULATOR"/>
    <property type="match status" value="1"/>
</dbReference>
<dbReference type="Gene3D" id="1.10.10.10">
    <property type="entry name" value="Winged helix-like DNA-binding domain superfamily/Winged helix DNA-binding domain"/>
    <property type="match status" value="1"/>
</dbReference>
<proteinExistence type="inferred from homology"/>
<reference evidence="6 7" key="1">
    <citation type="submission" date="2021-01" db="EMBL/GenBank/DDBJ databases">
        <title>Draft genomes of Rhodovulum sulfidophilum.</title>
        <authorList>
            <person name="Guzman M.S."/>
        </authorList>
    </citation>
    <scope>NUCLEOTIDE SEQUENCE [LARGE SCALE GENOMIC DNA]</scope>
    <source>
        <strain evidence="6 7">AB35</strain>
    </source>
</reference>
<name>A0ABS1RYX6_RHOSU</name>
<accession>A0ABS1RYX6</accession>
<keyword evidence="7" id="KW-1185">Reference proteome</keyword>
<dbReference type="SUPFAM" id="SSF53850">
    <property type="entry name" value="Periplasmic binding protein-like II"/>
    <property type="match status" value="1"/>
</dbReference>
<dbReference type="SUPFAM" id="SSF46785">
    <property type="entry name" value="Winged helix' DNA-binding domain"/>
    <property type="match status" value="1"/>
</dbReference>
<dbReference type="Pfam" id="PF03466">
    <property type="entry name" value="LysR_substrate"/>
    <property type="match status" value="1"/>
</dbReference>
<evidence type="ECO:0000256" key="1">
    <source>
        <dbReference type="ARBA" id="ARBA00009437"/>
    </source>
</evidence>
<dbReference type="PROSITE" id="PS50931">
    <property type="entry name" value="HTH_LYSR"/>
    <property type="match status" value="1"/>
</dbReference>
<gene>
    <name evidence="6" type="ORF">JMM60_21465</name>
</gene>
<evidence type="ECO:0000256" key="3">
    <source>
        <dbReference type="ARBA" id="ARBA00023125"/>
    </source>
</evidence>
<keyword evidence="2" id="KW-0805">Transcription regulation</keyword>
<dbReference type="InterPro" id="IPR058163">
    <property type="entry name" value="LysR-type_TF_proteobact-type"/>
</dbReference>
<dbReference type="InterPro" id="IPR000847">
    <property type="entry name" value="LysR_HTH_N"/>
</dbReference>
<dbReference type="InterPro" id="IPR036388">
    <property type="entry name" value="WH-like_DNA-bd_sf"/>
</dbReference>
<evidence type="ECO:0000259" key="5">
    <source>
        <dbReference type="PROSITE" id="PS50931"/>
    </source>
</evidence>
<evidence type="ECO:0000256" key="2">
    <source>
        <dbReference type="ARBA" id="ARBA00023015"/>
    </source>
</evidence>
<evidence type="ECO:0000313" key="6">
    <source>
        <dbReference type="EMBL" id="MBL3611281.1"/>
    </source>
</evidence>
<feature type="domain" description="HTH lysR-type" evidence="5">
    <location>
        <begin position="1"/>
        <end position="53"/>
    </location>
</feature>
<comment type="similarity">
    <text evidence="1">Belongs to the LysR transcriptional regulatory family.</text>
</comment>
<dbReference type="EMBL" id="JAESJJ010000065">
    <property type="protein sequence ID" value="MBL3611281.1"/>
    <property type="molecule type" value="Genomic_DNA"/>
</dbReference>
<dbReference type="Gene3D" id="3.40.190.290">
    <property type="match status" value="1"/>
</dbReference>
<protein>
    <submittedName>
        <fullName evidence="6">LysR family transcriptional regulator</fullName>
    </submittedName>
</protein>
<sequence length="224" mass="24087">MEIFLAVAEAGSFAGAATRLSLPRSSVTRAIKKLEAHLGVELIRRSTRRFDLTEEGALYLGRARRIVAEMAELEGMIGNPSAAQGTVRVNTTALIAERLLVPLLPRFHEDHPGISLHLSAGDELVDVIGSGFDCVIRTGSPSDSPGITARKLGELSWGIYAAPRYLEAFGEPGTSNELPQHAFVGYHGGGRDFQRMPYADREVSLSAVPWLTLGDTGSYIEAGI</sequence>
<dbReference type="PANTHER" id="PTHR30537:SF72">
    <property type="entry name" value="LYSR FAMILY TRANSCRIPTIONAL REGULATOR"/>
    <property type="match status" value="1"/>
</dbReference>
<keyword evidence="3" id="KW-0238">DNA-binding</keyword>
<evidence type="ECO:0000256" key="4">
    <source>
        <dbReference type="ARBA" id="ARBA00023163"/>
    </source>
</evidence>
<dbReference type="Proteomes" id="UP000604473">
    <property type="component" value="Unassembled WGS sequence"/>
</dbReference>
<keyword evidence="4" id="KW-0804">Transcription</keyword>
<dbReference type="InterPro" id="IPR005119">
    <property type="entry name" value="LysR_subst-bd"/>
</dbReference>
<comment type="caution">
    <text evidence="6">The sequence shown here is derived from an EMBL/GenBank/DDBJ whole genome shotgun (WGS) entry which is preliminary data.</text>
</comment>